<dbReference type="Proteomes" id="UP000663888">
    <property type="component" value="Unassembled WGS sequence"/>
</dbReference>
<dbReference type="PANTHER" id="PTHR10098:SF108">
    <property type="entry name" value="TETRATRICOPEPTIDE REPEAT PROTEIN 28"/>
    <property type="match status" value="1"/>
</dbReference>
<gene>
    <name evidence="2" type="ORF">RDB_LOCUS69975</name>
</gene>
<protein>
    <recommendedName>
        <fullName evidence="1">CHAT domain-containing protein</fullName>
    </recommendedName>
</protein>
<dbReference type="InterPro" id="IPR024983">
    <property type="entry name" value="CHAT_dom"/>
</dbReference>
<feature type="domain" description="CHAT" evidence="1">
    <location>
        <begin position="942"/>
        <end position="1223"/>
    </location>
</feature>
<organism evidence="2 3">
    <name type="scientific">Rhizoctonia solani</name>
    <dbReference type="NCBI Taxonomy" id="456999"/>
    <lineage>
        <taxon>Eukaryota</taxon>
        <taxon>Fungi</taxon>
        <taxon>Dikarya</taxon>
        <taxon>Basidiomycota</taxon>
        <taxon>Agaricomycotina</taxon>
        <taxon>Agaricomycetes</taxon>
        <taxon>Cantharellales</taxon>
        <taxon>Ceratobasidiaceae</taxon>
        <taxon>Rhizoctonia</taxon>
    </lineage>
</organism>
<evidence type="ECO:0000313" key="2">
    <source>
        <dbReference type="EMBL" id="CAE6451664.1"/>
    </source>
</evidence>
<reference evidence="2" key="1">
    <citation type="submission" date="2021-01" db="EMBL/GenBank/DDBJ databases">
        <authorList>
            <person name="Kaushik A."/>
        </authorList>
    </citation>
    <scope>NUCLEOTIDE SEQUENCE</scope>
    <source>
        <strain evidence="2">AG4-R118</strain>
    </source>
</reference>
<evidence type="ECO:0000259" key="1">
    <source>
        <dbReference type="Pfam" id="PF12770"/>
    </source>
</evidence>
<name>A0A8H3B9L7_9AGAM</name>
<dbReference type="SUPFAM" id="SSF81901">
    <property type="entry name" value="HCP-like"/>
    <property type="match status" value="1"/>
</dbReference>
<evidence type="ECO:0000313" key="3">
    <source>
        <dbReference type="Proteomes" id="UP000663888"/>
    </source>
</evidence>
<accession>A0A8H3B9L7</accession>
<dbReference type="InterPro" id="IPR011990">
    <property type="entry name" value="TPR-like_helical_dom_sf"/>
</dbReference>
<dbReference type="EMBL" id="CAJMWX010001041">
    <property type="protein sequence ID" value="CAE6451664.1"/>
    <property type="molecule type" value="Genomic_DNA"/>
</dbReference>
<dbReference type="Pfam" id="PF12770">
    <property type="entry name" value="CHAT"/>
    <property type="match status" value="1"/>
</dbReference>
<dbReference type="AlphaFoldDB" id="A0A8H3B9L7"/>
<comment type="caution">
    <text evidence="2">The sequence shown here is derived from an EMBL/GenBank/DDBJ whole genome shotgun (WGS) entry which is preliminary data.</text>
</comment>
<dbReference type="Gene3D" id="1.25.40.10">
    <property type="entry name" value="Tetratricopeptide repeat domain"/>
    <property type="match status" value="3"/>
</dbReference>
<proteinExistence type="predicted"/>
<sequence>MNEQEHSAEDEAKTQDYFEQGERFLESYQHAGDLGSINMAIESLAKCVSMTPDWHEDMPKRLGNLGVAHTMRFQRSGQAEDIDKGEEYITLANLLTPAEDHNKPSRLHDLSRVYFERFTRLGEQVGLEKAIEYVAEAHALTIEDHPDFAVQLGNLGSMHLSGYMRLRKLEFLHKAIDFTQQACTRIPEGHPDLPVRLGSLGTSLYQRFLRLSNLDDLNQCIEAMSKACSLLPDESPSLSALSTLGASYYQRFQRLGRIEDCDKATEYVLKARSLLPEGESSLPDRISLLAVLSFEKFKRMGRLSDLDKAIEYQIQACSLTSEGHPHLYVRLTMLSMMYCRRVARLGDLDDLERGINYSLKAASLGALEDSKQRIQLGTVLGALYTQRFMRMGVMNDLNKAIEISNQAILISQNHPDLPAQLTNLNSAYHQRYMHLGDLDDLDKAIEHGLRGCSLIPEGSAELPVHFNNLGNSYHQRFLRLDDVADLNRAIDYKQRACNFSSDENPDQHSYLSNLGKSYRERFLRLGNSGDLEKAIECGMLARSLLPDDHTDLPAVLSQLGASYTRQFTHSGDITDLDNAIGCQLQTCSLTPENNPTLPARLANLSISYSERYKLLNDPVDLNKDIEYGLKAHGLYPSGHPELAFVLKNLGHSHRKKFLSVQEPVFLDQAMHYFRQGARSGSGYPKARLQAALWWARTAHKYQIPDFLEGYQAAIELLSEVVWLGKTISNRYETLENFAAIASEAAQVAIGAGQFSLALEWLEQGRSIVWNQILLLRSPLDELQAKHPLLANELKNVSDKLHTAGSRISDPESLSNQSSTLEQVAQQHHKLAKDYTKLLSQIRQIPGFDRFLRPRSAAELMCTARTGPMVVVNVYSSRTDALVIEPGHTKIGHVALPSFTYEKARAARVEIDYYIGRSNTRERTDRRPVQDGLDEKSEFTQALEMLWDDVVKPTLEFLGYGDDKIRDPSDLPHITWCTTGPLSFLPLHAAGYYDHPRNKLLDYAVTSYAPSLSALLNFSSSAPQKHSSILAISQETTPGLSSLPGTANELQCIQQHALGAARYTQLTNEEATPTSVLHHMEQNDWVHLACHAHQSIADPRQSGFFLSGGTLDLSLITESAFNNKGLAFLSACQTATGDRKLADEAVHLASGMLIAGYPSVIATMWAVGDSDAPFVADKVYSRILKDGQMDCRGTARALHFAVEELRRDIGDENFARWVPFIHIGL</sequence>
<dbReference type="PANTHER" id="PTHR10098">
    <property type="entry name" value="RAPSYN-RELATED"/>
    <property type="match status" value="1"/>
</dbReference>